<name>A0A507BD49_9PEZI</name>
<protein>
    <submittedName>
        <fullName evidence="2">Uncharacterized protein</fullName>
    </submittedName>
</protein>
<evidence type="ECO:0000313" key="2">
    <source>
        <dbReference type="EMBL" id="TPX14891.1"/>
    </source>
</evidence>
<feature type="compositionally biased region" description="Basic and acidic residues" evidence="1">
    <location>
        <begin position="180"/>
        <end position="215"/>
    </location>
</feature>
<evidence type="ECO:0000256" key="1">
    <source>
        <dbReference type="SAM" id="MobiDB-lite"/>
    </source>
</evidence>
<sequence>MVDMPPNQAPRSIGHDEELPRTVMELCNLIQDAQLQCQERYLPHRQNGGKRFSASTAPAEVVLALRVVHPRIQPGREAAGALIEAGCFFKSLNLKEARSILAKDRAFAFFVKQLSPKEPRTPPQNIILTCDEPTLGQTTGPFATLIGYHDFIKRQKYGEPQERPRVVRPQAPEKPSARRAFGEDGLDRNDSGHDNRAFRGSDEPHAETEAGEVEKRPAPETIVVEFLAGLCGAIAVQLQPTFGIPRYIGVPFEQTFRFGDFGTGSQEYECGVRIDGQLCRHLLDVPKLGSRLCVFFEAKRDRDPPKGRWATYTQQALEHAAIIWARHFDQESGTMALNPVQWTRMTKWIL</sequence>
<feature type="region of interest" description="Disordered" evidence="1">
    <location>
        <begin position="159"/>
        <end position="215"/>
    </location>
</feature>
<gene>
    <name evidence="2" type="ORF">E0L32_005000</name>
</gene>
<dbReference type="GeneID" id="41972447"/>
<comment type="caution">
    <text evidence="2">The sequence shown here is derived from an EMBL/GenBank/DDBJ whole genome shotgun (WGS) entry which is preliminary data.</text>
</comment>
<dbReference type="EMBL" id="SKBQ01000025">
    <property type="protein sequence ID" value="TPX14891.1"/>
    <property type="molecule type" value="Genomic_DNA"/>
</dbReference>
<dbReference type="AlphaFoldDB" id="A0A507BD49"/>
<dbReference type="RefSeq" id="XP_030996602.1">
    <property type="nucleotide sequence ID" value="XM_031139474.1"/>
</dbReference>
<dbReference type="Proteomes" id="UP000319257">
    <property type="component" value="Unassembled WGS sequence"/>
</dbReference>
<proteinExistence type="predicted"/>
<keyword evidence="3" id="KW-1185">Reference proteome</keyword>
<accession>A0A507BD49</accession>
<evidence type="ECO:0000313" key="3">
    <source>
        <dbReference type="Proteomes" id="UP000319257"/>
    </source>
</evidence>
<organism evidence="2 3">
    <name type="scientific">Thyridium curvatum</name>
    <dbReference type="NCBI Taxonomy" id="1093900"/>
    <lineage>
        <taxon>Eukaryota</taxon>
        <taxon>Fungi</taxon>
        <taxon>Dikarya</taxon>
        <taxon>Ascomycota</taxon>
        <taxon>Pezizomycotina</taxon>
        <taxon>Sordariomycetes</taxon>
        <taxon>Sordariomycetidae</taxon>
        <taxon>Thyridiales</taxon>
        <taxon>Thyridiaceae</taxon>
        <taxon>Thyridium</taxon>
    </lineage>
</organism>
<dbReference type="InParanoid" id="A0A507BD49"/>
<reference evidence="2 3" key="1">
    <citation type="submission" date="2019-06" db="EMBL/GenBank/DDBJ databases">
        <title>Draft genome sequence of the filamentous fungus Phialemoniopsis curvata isolated from diesel fuel.</title>
        <authorList>
            <person name="Varaljay V.A."/>
            <person name="Lyon W.J."/>
            <person name="Crouch A.L."/>
            <person name="Drake C.E."/>
            <person name="Hollomon J.M."/>
            <person name="Nadeau L.J."/>
            <person name="Nunn H.S."/>
            <person name="Stevenson B.S."/>
            <person name="Bojanowski C.L."/>
            <person name="Crookes-Goodson W.J."/>
        </authorList>
    </citation>
    <scope>NUCLEOTIDE SEQUENCE [LARGE SCALE GENOMIC DNA]</scope>
    <source>
        <strain evidence="2 3">D216</strain>
    </source>
</reference>
<dbReference type="STRING" id="1093900.A0A507BD49"/>